<protein>
    <submittedName>
        <fullName evidence="1">Uncharacterized protein</fullName>
    </submittedName>
</protein>
<organism evidence="1 2">
    <name type="scientific">Vibrio ichthyoenteri ATCC 700023</name>
    <dbReference type="NCBI Taxonomy" id="870968"/>
    <lineage>
        <taxon>Bacteria</taxon>
        <taxon>Pseudomonadati</taxon>
        <taxon>Pseudomonadota</taxon>
        <taxon>Gammaproteobacteria</taxon>
        <taxon>Vibrionales</taxon>
        <taxon>Vibrionaceae</taxon>
        <taxon>Vibrio</taxon>
    </lineage>
</organism>
<gene>
    <name evidence="1" type="ORF">VII00023_06562</name>
</gene>
<name>F9S6M4_9VIBR</name>
<dbReference type="Proteomes" id="UP000004605">
    <property type="component" value="Unassembled WGS sequence"/>
</dbReference>
<keyword evidence="2" id="KW-1185">Reference proteome</keyword>
<proteinExistence type="predicted"/>
<evidence type="ECO:0000313" key="1">
    <source>
        <dbReference type="EMBL" id="EGU32681.1"/>
    </source>
</evidence>
<sequence>MPRQFEPFWLLIHLTDKHDTVTLTSEPPVVLIRALGALNRRDNEKMKFLVIFSNG</sequence>
<dbReference type="EMBL" id="AFWF01000270">
    <property type="protein sequence ID" value="EGU32681.1"/>
    <property type="molecule type" value="Genomic_DNA"/>
</dbReference>
<reference evidence="1 2" key="1">
    <citation type="journal article" date="2012" name="Int. J. Syst. Evol. Microbiol.">
        <title>Vibrio caribbeanicus sp. nov., isolated from the marine sponge Scleritoderma cyanea.</title>
        <authorList>
            <person name="Hoffmann M."/>
            <person name="Monday S.R."/>
            <person name="Allard M.W."/>
            <person name="Strain E.A."/>
            <person name="Whittaker P."/>
            <person name="Naum M."/>
            <person name="McCarthy P.J."/>
            <person name="Lopez J.V."/>
            <person name="Fischer M."/>
            <person name="Brown E.W."/>
        </authorList>
    </citation>
    <scope>NUCLEOTIDE SEQUENCE [LARGE SCALE GENOMIC DNA]</scope>
    <source>
        <strain evidence="1 2">ATCC 700023</strain>
    </source>
</reference>
<comment type="caution">
    <text evidence="1">The sequence shown here is derived from an EMBL/GenBank/DDBJ whole genome shotgun (WGS) entry which is preliminary data.</text>
</comment>
<evidence type="ECO:0000313" key="2">
    <source>
        <dbReference type="Proteomes" id="UP000004605"/>
    </source>
</evidence>
<dbReference type="AlphaFoldDB" id="F9S6M4"/>
<accession>F9S6M4</accession>